<dbReference type="PANTHER" id="PTHR11986">
    <property type="entry name" value="AMINOTRANSFERASE CLASS III"/>
    <property type="match status" value="1"/>
</dbReference>
<evidence type="ECO:0000256" key="3">
    <source>
        <dbReference type="ARBA" id="ARBA00022576"/>
    </source>
</evidence>
<proteinExistence type="inferred from homology"/>
<dbReference type="EMBL" id="JAZHOG010000002">
    <property type="protein sequence ID" value="MEJ8566769.1"/>
    <property type="molecule type" value="Genomic_DNA"/>
</dbReference>
<evidence type="ECO:0000256" key="6">
    <source>
        <dbReference type="RuleBase" id="RU003560"/>
    </source>
</evidence>
<dbReference type="SUPFAM" id="SSF53383">
    <property type="entry name" value="PLP-dependent transferases"/>
    <property type="match status" value="1"/>
</dbReference>
<dbReference type="CDD" id="cd00610">
    <property type="entry name" value="OAT_like"/>
    <property type="match status" value="1"/>
</dbReference>
<dbReference type="Pfam" id="PF00202">
    <property type="entry name" value="Aminotran_3"/>
    <property type="match status" value="1"/>
</dbReference>
<dbReference type="InterPro" id="IPR015421">
    <property type="entry name" value="PyrdxlP-dep_Trfase_major"/>
</dbReference>
<dbReference type="GO" id="GO:0030170">
    <property type="term" value="F:pyridoxal phosphate binding"/>
    <property type="evidence" value="ECO:0007669"/>
    <property type="project" value="InterPro"/>
</dbReference>
<evidence type="ECO:0000313" key="8">
    <source>
        <dbReference type="Proteomes" id="UP001359886"/>
    </source>
</evidence>
<dbReference type="InterPro" id="IPR015422">
    <property type="entry name" value="PyrdxlP-dep_Trfase_small"/>
</dbReference>
<dbReference type="PIRSF" id="PIRSF000521">
    <property type="entry name" value="Transaminase_4ab_Lys_Orn"/>
    <property type="match status" value="1"/>
</dbReference>
<evidence type="ECO:0000256" key="4">
    <source>
        <dbReference type="ARBA" id="ARBA00022679"/>
    </source>
</evidence>
<dbReference type="GO" id="GO:0042802">
    <property type="term" value="F:identical protein binding"/>
    <property type="evidence" value="ECO:0007669"/>
    <property type="project" value="TreeGrafter"/>
</dbReference>
<name>A0AAW9RBS1_9GAMM</name>
<keyword evidence="8" id="KW-1185">Reference proteome</keyword>
<keyword evidence="3 7" id="KW-0032">Aminotransferase</keyword>
<dbReference type="PANTHER" id="PTHR11986:SF79">
    <property type="entry name" value="ACETYLORNITHINE AMINOTRANSFERASE, MITOCHONDRIAL"/>
    <property type="match status" value="1"/>
</dbReference>
<accession>A0AAW9RBS1</accession>
<protein>
    <submittedName>
        <fullName evidence="7">4-aminobutyrate--2-oxoglutarate transaminase</fullName>
        <ecNumber evidence="7">2.6.1.19</ecNumber>
    </submittedName>
</protein>
<dbReference type="InterPro" id="IPR049704">
    <property type="entry name" value="Aminotrans_3_PPA_site"/>
</dbReference>
<dbReference type="InterPro" id="IPR050103">
    <property type="entry name" value="Class-III_PLP-dep_AT"/>
</dbReference>
<dbReference type="Gene3D" id="3.40.640.10">
    <property type="entry name" value="Type I PLP-dependent aspartate aminotransferase-like (Major domain)"/>
    <property type="match status" value="1"/>
</dbReference>
<dbReference type="InterPro" id="IPR015424">
    <property type="entry name" value="PyrdxlP-dep_Trfase"/>
</dbReference>
<dbReference type="PROSITE" id="PS00600">
    <property type="entry name" value="AA_TRANSFER_CLASS_3"/>
    <property type="match status" value="1"/>
</dbReference>
<dbReference type="GO" id="GO:0009448">
    <property type="term" value="P:gamma-aminobutyric acid metabolic process"/>
    <property type="evidence" value="ECO:0007669"/>
    <property type="project" value="InterPro"/>
</dbReference>
<dbReference type="InterPro" id="IPR004632">
    <property type="entry name" value="4NH2But_aminotransferase_bac"/>
</dbReference>
<gene>
    <name evidence="7" type="primary">gabT</name>
    <name evidence="7" type="ORF">V3330_03930</name>
</gene>
<dbReference type="RefSeq" id="WP_354694090.1">
    <property type="nucleotide sequence ID" value="NZ_JAZHOG010000002.1"/>
</dbReference>
<dbReference type="InterPro" id="IPR005814">
    <property type="entry name" value="Aminotrans_3"/>
</dbReference>
<dbReference type="GO" id="GO:0034386">
    <property type="term" value="F:4-aminobutyrate:2-oxoglutarate transaminase activity"/>
    <property type="evidence" value="ECO:0007669"/>
    <property type="project" value="UniProtKB-EC"/>
</dbReference>
<comment type="similarity">
    <text evidence="2 6">Belongs to the class-III pyridoxal-phosphate-dependent aminotransferase family.</text>
</comment>
<evidence type="ECO:0000256" key="1">
    <source>
        <dbReference type="ARBA" id="ARBA00001933"/>
    </source>
</evidence>
<dbReference type="EC" id="2.6.1.19" evidence="7"/>
<dbReference type="AlphaFoldDB" id="A0AAW9RBS1"/>
<reference evidence="7 8" key="1">
    <citation type="submission" date="2024-02" db="EMBL/GenBank/DDBJ databases">
        <title>A novel Wenzhouxiangellaceae bacterium, isolated from coastal sediments.</title>
        <authorList>
            <person name="Du Z.-J."/>
            <person name="Ye Y.-Q."/>
            <person name="Zhang X.-Y."/>
        </authorList>
    </citation>
    <scope>NUCLEOTIDE SEQUENCE [LARGE SCALE GENOMIC DNA]</scope>
    <source>
        <strain evidence="7 8">CH-27</strain>
    </source>
</reference>
<dbReference type="FunFam" id="3.40.640.10:FF:000013">
    <property type="entry name" value="4-aminobutyrate aminotransferase"/>
    <property type="match status" value="1"/>
</dbReference>
<keyword evidence="5 6" id="KW-0663">Pyridoxal phosphate</keyword>
<dbReference type="Gene3D" id="3.90.1150.10">
    <property type="entry name" value="Aspartate Aminotransferase, domain 1"/>
    <property type="match status" value="1"/>
</dbReference>
<comment type="cofactor">
    <cofactor evidence="1">
        <name>pyridoxal 5'-phosphate</name>
        <dbReference type="ChEBI" id="CHEBI:597326"/>
    </cofactor>
</comment>
<evidence type="ECO:0000313" key="7">
    <source>
        <dbReference type="EMBL" id="MEJ8566769.1"/>
    </source>
</evidence>
<keyword evidence="4 7" id="KW-0808">Transferase</keyword>
<sequence>MSNSDWQQRKQNVFARGMGNMLPVFVDRARNAEIWDVEGKRYIDFAAGIAVVNTGHSHPDIVAAVKQQVEAFSHTCIMVTPYANAVELAEKLVEAAPFDDGRVVFVSTGAEAVENAVKIARATTGRPGVIAFGGGFHGRTNLCMGLTGKVVPYKKGFGPFTPEIFHVPFPAEYLGVTADDSLAALDQVFKNDIEANRVAAIIIEPVQGEGGFYPVPDGFLSRLRDVCDQHGIVFICDEIQTGFGRTGTMFSCEQDGVQPDIITLAKGIAGGFPIAAVVGKQAVMDGPDPGGLGGTYAGSPLGCAAGLAAMSVIEKENLCARAVDVGEKLREGLERIRSKYPERVGDIRGRGAMVAMELVCDGQVGQPDAELTRALVGEAAQRGLLLLSCGVRGNVIRILAPLTIPFDHLEEGLGILQESFAACVA</sequence>
<evidence type="ECO:0000256" key="5">
    <source>
        <dbReference type="ARBA" id="ARBA00022898"/>
    </source>
</evidence>
<dbReference type="Proteomes" id="UP001359886">
    <property type="component" value="Unassembled WGS sequence"/>
</dbReference>
<organism evidence="7 8">
    <name type="scientific">Elongatibacter sediminis</name>
    <dbReference type="NCBI Taxonomy" id="3119006"/>
    <lineage>
        <taxon>Bacteria</taxon>
        <taxon>Pseudomonadati</taxon>
        <taxon>Pseudomonadota</taxon>
        <taxon>Gammaproteobacteria</taxon>
        <taxon>Chromatiales</taxon>
        <taxon>Wenzhouxiangellaceae</taxon>
        <taxon>Elongatibacter</taxon>
    </lineage>
</organism>
<dbReference type="NCBIfam" id="TIGR00700">
    <property type="entry name" value="GABAtrnsam"/>
    <property type="match status" value="1"/>
</dbReference>
<evidence type="ECO:0000256" key="2">
    <source>
        <dbReference type="ARBA" id="ARBA00008954"/>
    </source>
</evidence>
<comment type="caution">
    <text evidence="7">The sequence shown here is derived from an EMBL/GenBank/DDBJ whole genome shotgun (WGS) entry which is preliminary data.</text>
</comment>